<dbReference type="AlphaFoldDB" id="A0A916RJ32"/>
<feature type="region of interest" description="Disordered" evidence="1">
    <location>
        <begin position="27"/>
        <end position="57"/>
    </location>
</feature>
<name>A0A916RJ32_9BACT</name>
<keyword evidence="2" id="KW-0732">Signal</keyword>
<accession>A0A916RJ32</accession>
<comment type="caution">
    <text evidence="3">The sequence shown here is derived from an EMBL/GenBank/DDBJ whole genome shotgun (WGS) entry which is preliminary data.</text>
</comment>
<proteinExistence type="predicted"/>
<feature type="signal peptide" evidence="2">
    <location>
        <begin position="1"/>
        <end position="24"/>
    </location>
</feature>
<dbReference type="RefSeq" id="WP_188757883.1">
    <property type="nucleotide sequence ID" value="NZ_BMJB01000001.1"/>
</dbReference>
<evidence type="ECO:0000256" key="2">
    <source>
        <dbReference type="SAM" id="SignalP"/>
    </source>
</evidence>
<sequence length="124" mass="13230">MKAMLTAAIGGVLLVGAAGVSAIAQMDASQQSTMPRNPAAPSIDGRNPNGGEGMPPSLLELQAKMRNNDRQKQMVNDADKLLDLATQLKQEMDKSGKNVSPDDVARKAEEIERLAKSVKDRMKG</sequence>
<evidence type="ECO:0000313" key="4">
    <source>
        <dbReference type="Proteomes" id="UP000648801"/>
    </source>
</evidence>
<dbReference type="Proteomes" id="UP000648801">
    <property type="component" value="Unassembled WGS sequence"/>
</dbReference>
<dbReference type="EMBL" id="BMJB01000001">
    <property type="protein sequence ID" value="GGA57912.1"/>
    <property type="molecule type" value="Genomic_DNA"/>
</dbReference>
<organism evidence="3 4">
    <name type="scientific">Edaphobacter acidisoli</name>
    <dbReference type="NCBI Taxonomy" id="2040573"/>
    <lineage>
        <taxon>Bacteria</taxon>
        <taxon>Pseudomonadati</taxon>
        <taxon>Acidobacteriota</taxon>
        <taxon>Terriglobia</taxon>
        <taxon>Terriglobales</taxon>
        <taxon>Acidobacteriaceae</taxon>
        <taxon>Edaphobacter</taxon>
    </lineage>
</organism>
<protein>
    <submittedName>
        <fullName evidence="3">Uncharacterized protein</fullName>
    </submittedName>
</protein>
<keyword evidence="4" id="KW-1185">Reference proteome</keyword>
<gene>
    <name evidence="3" type="ORF">GCM10011507_06580</name>
</gene>
<evidence type="ECO:0000256" key="1">
    <source>
        <dbReference type="SAM" id="MobiDB-lite"/>
    </source>
</evidence>
<reference evidence="3" key="2">
    <citation type="submission" date="2020-09" db="EMBL/GenBank/DDBJ databases">
        <authorList>
            <person name="Sun Q."/>
            <person name="Zhou Y."/>
        </authorList>
    </citation>
    <scope>NUCLEOTIDE SEQUENCE</scope>
    <source>
        <strain evidence="3">CGMCC 1.15447</strain>
    </source>
</reference>
<reference evidence="3" key="1">
    <citation type="journal article" date="2014" name="Int. J. Syst. Evol. Microbiol.">
        <title>Complete genome sequence of Corynebacterium casei LMG S-19264T (=DSM 44701T), isolated from a smear-ripened cheese.</title>
        <authorList>
            <consortium name="US DOE Joint Genome Institute (JGI-PGF)"/>
            <person name="Walter F."/>
            <person name="Albersmeier A."/>
            <person name="Kalinowski J."/>
            <person name="Ruckert C."/>
        </authorList>
    </citation>
    <scope>NUCLEOTIDE SEQUENCE</scope>
    <source>
        <strain evidence="3">CGMCC 1.15447</strain>
    </source>
</reference>
<evidence type="ECO:0000313" key="3">
    <source>
        <dbReference type="EMBL" id="GGA57912.1"/>
    </source>
</evidence>
<feature type="chain" id="PRO_5037862302" evidence="2">
    <location>
        <begin position="25"/>
        <end position="124"/>
    </location>
</feature>